<gene>
    <name evidence="1" type="ORF">BG57_05165</name>
</gene>
<proteinExistence type="predicted"/>
<name>A0A069P2L0_9BURK</name>
<sequence length="89" mass="10465">MAHLPAELAKFVEALSISPRLNAISSRDSSRATRMRTELFRRIKDGNLLQIRVDLDDRLTWFSLHPLFRYLPRPRGLKCRSTRTGRMRK</sequence>
<organism evidence="1 2">
    <name type="scientific">Caballeronia grimmiae</name>
    <dbReference type="NCBI Taxonomy" id="1071679"/>
    <lineage>
        <taxon>Bacteria</taxon>
        <taxon>Pseudomonadati</taxon>
        <taxon>Pseudomonadota</taxon>
        <taxon>Betaproteobacteria</taxon>
        <taxon>Burkholderiales</taxon>
        <taxon>Burkholderiaceae</taxon>
        <taxon>Caballeronia</taxon>
    </lineage>
</organism>
<evidence type="ECO:0000313" key="2">
    <source>
        <dbReference type="Proteomes" id="UP000027439"/>
    </source>
</evidence>
<protein>
    <submittedName>
        <fullName evidence="1">Uncharacterized protein</fullName>
    </submittedName>
</protein>
<reference evidence="1 2" key="1">
    <citation type="submission" date="2014-03" db="EMBL/GenBank/DDBJ databases">
        <title>Draft Genome Sequences of Four Burkholderia Strains.</title>
        <authorList>
            <person name="Liu X.Y."/>
            <person name="Li C.X."/>
            <person name="Xu J.H."/>
        </authorList>
    </citation>
    <scope>NUCLEOTIDE SEQUENCE [LARGE SCALE GENOMIC DNA]</scope>
    <source>
        <strain evidence="1 2">R27</strain>
    </source>
</reference>
<dbReference type="AlphaFoldDB" id="A0A069P2L0"/>
<comment type="caution">
    <text evidence="1">The sequence shown here is derived from an EMBL/GenBank/DDBJ whole genome shotgun (WGS) entry which is preliminary data.</text>
</comment>
<dbReference type="Proteomes" id="UP000027439">
    <property type="component" value="Unassembled WGS sequence"/>
</dbReference>
<accession>A0A069P2L0</accession>
<evidence type="ECO:0000313" key="1">
    <source>
        <dbReference type="EMBL" id="KDR34657.1"/>
    </source>
</evidence>
<dbReference type="EMBL" id="JFHE01000012">
    <property type="protein sequence ID" value="KDR34657.1"/>
    <property type="molecule type" value="Genomic_DNA"/>
</dbReference>